<dbReference type="GO" id="GO:0008270">
    <property type="term" value="F:zinc ion binding"/>
    <property type="evidence" value="ECO:0007669"/>
    <property type="project" value="InterPro"/>
</dbReference>
<dbReference type="InterPro" id="IPR013103">
    <property type="entry name" value="RVT_2"/>
</dbReference>
<dbReference type="PANTHER" id="PTHR11439:SF524">
    <property type="entry name" value="RNA-DIRECTED DNA POLYMERASE, PROTEIN KINASE RLK-PELLE-DLSV FAMILY"/>
    <property type="match status" value="1"/>
</dbReference>
<keyword evidence="1" id="KW-0064">Aspartyl protease</keyword>
<keyword evidence="1" id="KW-0645">Protease</keyword>
<feature type="domain" description="GAG-pre-integrase" evidence="4">
    <location>
        <begin position="435"/>
        <end position="490"/>
    </location>
</feature>
<evidence type="ECO:0000259" key="3">
    <source>
        <dbReference type="Pfam" id="PF07727"/>
    </source>
</evidence>
<dbReference type="OMA" id="MYHPMIQ"/>
<evidence type="ECO:0000259" key="5">
    <source>
        <dbReference type="Pfam" id="PF22936"/>
    </source>
</evidence>
<protein>
    <recommendedName>
        <fullName evidence="8">Retrovirus-related Pol polyprotein from transposon TNT 1-94</fullName>
    </recommendedName>
</protein>
<keyword evidence="1" id="KW-0378">Hydrolase</keyword>
<feature type="compositionally biased region" description="Gly residues" evidence="2">
    <location>
        <begin position="184"/>
        <end position="193"/>
    </location>
</feature>
<dbReference type="Gene3D" id="3.30.420.10">
    <property type="entry name" value="Ribonuclease H-like superfamily/Ribonuclease H"/>
    <property type="match status" value="1"/>
</dbReference>
<dbReference type="CDD" id="cd09272">
    <property type="entry name" value="RNase_HI_RT_Ty1"/>
    <property type="match status" value="1"/>
</dbReference>
<feature type="compositionally biased region" description="Low complexity" evidence="2">
    <location>
        <begin position="664"/>
        <end position="684"/>
    </location>
</feature>
<evidence type="ECO:0000259" key="6">
    <source>
        <dbReference type="Pfam" id="PF25597"/>
    </source>
</evidence>
<feature type="region of interest" description="Disordered" evidence="2">
    <location>
        <begin position="664"/>
        <end position="710"/>
    </location>
</feature>
<dbReference type="SUPFAM" id="SSF53098">
    <property type="entry name" value="Ribonuclease H-like"/>
    <property type="match status" value="1"/>
</dbReference>
<feature type="compositionally biased region" description="Low complexity" evidence="2">
    <location>
        <begin position="693"/>
        <end position="709"/>
    </location>
</feature>
<dbReference type="InterPro" id="IPR012337">
    <property type="entry name" value="RNaseH-like_sf"/>
</dbReference>
<dbReference type="PaxDb" id="4097-A0A1S4BKH3"/>
<dbReference type="GO" id="GO:0004190">
    <property type="term" value="F:aspartic-type endopeptidase activity"/>
    <property type="evidence" value="ECO:0007669"/>
    <property type="project" value="UniProtKB-KW"/>
</dbReference>
<dbReference type="Pfam" id="PF13976">
    <property type="entry name" value="gag_pre-integrs"/>
    <property type="match status" value="1"/>
</dbReference>
<dbReference type="RefSeq" id="XP_016489332.1">
    <property type="nucleotide sequence ID" value="XM_016633846.1"/>
</dbReference>
<evidence type="ECO:0000313" key="7">
    <source>
        <dbReference type="RefSeq" id="XP_016489332.1"/>
    </source>
</evidence>
<dbReference type="Pfam" id="PF22936">
    <property type="entry name" value="Pol_BBD"/>
    <property type="match status" value="1"/>
</dbReference>
<dbReference type="InterPro" id="IPR036875">
    <property type="entry name" value="Znf_CCHC_sf"/>
</dbReference>
<evidence type="ECO:0000259" key="4">
    <source>
        <dbReference type="Pfam" id="PF13976"/>
    </source>
</evidence>
<evidence type="ECO:0000256" key="2">
    <source>
        <dbReference type="SAM" id="MobiDB-lite"/>
    </source>
</evidence>
<reference evidence="7" key="1">
    <citation type="submission" date="2025-08" db="UniProtKB">
        <authorList>
            <consortium name="RefSeq"/>
        </authorList>
    </citation>
    <scope>IDENTIFICATION</scope>
</reference>
<organism evidence="7">
    <name type="scientific">Nicotiana tabacum</name>
    <name type="common">Common tobacco</name>
    <dbReference type="NCBI Taxonomy" id="4097"/>
    <lineage>
        <taxon>Eukaryota</taxon>
        <taxon>Viridiplantae</taxon>
        <taxon>Streptophyta</taxon>
        <taxon>Embryophyta</taxon>
        <taxon>Tracheophyta</taxon>
        <taxon>Spermatophyta</taxon>
        <taxon>Magnoliopsida</taxon>
        <taxon>eudicotyledons</taxon>
        <taxon>Gunneridae</taxon>
        <taxon>Pentapetalae</taxon>
        <taxon>asterids</taxon>
        <taxon>lamiids</taxon>
        <taxon>Solanales</taxon>
        <taxon>Solanaceae</taxon>
        <taxon>Nicotianoideae</taxon>
        <taxon>Nicotianeae</taxon>
        <taxon>Nicotiana</taxon>
    </lineage>
</organism>
<dbReference type="OrthoDB" id="414945at2759"/>
<dbReference type="InterPro" id="IPR036397">
    <property type="entry name" value="RNaseH_sf"/>
</dbReference>
<evidence type="ECO:0000256" key="1">
    <source>
        <dbReference type="ARBA" id="ARBA00022750"/>
    </source>
</evidence>
<feature type="domain" description="Reverse transcriptase Ty1/copia-type" evidence="3">
    <location>
        <begin position="868"/>
        <end position="941"/>
    </location>
</feature>
<dbReference type="InterPro" id="IPR025724">
    <property type="entry name" value="GAG-pre-integrase_dom"/>
</dbReference>
<name>A0A1S4BKH3_TOBAC</name>
<feature type="domain" description="Retrovirus-related Pol polyprotein from transposon TNT 1-94-like beta-barrel" evidence="5">
    <location>
        <begin position="307"/>
        <end position="383"/>
    </location>
</feature>
<dbReference type="InterPro" id="IPR057670">
    <property type="entry name" value="SH3_retrovirus"/>
</dbReference>
<dbReference type="Pfam" id="PF07727">
    <property type="entry name" value="RVT_2"/>
    <property type="match status" value="2"/>
</dbReference>
<dbReference type="STRING" id="4097.A0A1S4BKH3"/>
<dbReference type="Pfam" id="PF14223">
    <property type="entry name" value="Retrotran_gag_2"/>
    <property type="match status" value="1"/>
</dbReference>
<dbReference type="InterPro" id="IPR054722">
    <property type="entry name" value="PolX-like_BBD"/>
</dbReference>
<dbReference type="SUPFAM" id="SSF57756">
    <property type="entry name" value="Retrovirus zinc finger-like domains"/>
    <property type="match status" value="1"/>
</dbReference>
<feature type="domain" description="Reverse transcriptase Ty1/copia-type" evidence="3">
    <location>
        <begin position="765"/>
        <end position="866"/>
    </location>
</feature>
<dbReference type="SUPFAM" id="SSF56672">
    <property type="entry name" value="DNA/RNA polymerases"/>
    <property type="match status" value="1"/>
</dbReference>
<dbReference type="GO" id="GO:0003676">
    <property type="term" value="F:nucleic acid binding"/>
    <property type="evidence" value="ECO:0007669"/>
    <property type="project" value="InterPro"/>
</dbReference>
<sequence length="1159" mass="128545">MAAQPPNNPYSVHIKDLVPVCLDNSNYMKWSHLFLPVLDIYELQHHIDGSSTAPPSIITDSTGNNIPISNSAHAAWAILKSHFVNITTAREMQIKYQLQSLKKGDLSIDAYMGKIKELADSLQAIDRVLTDSELLLYALNGLPPSYESFLHGVPASSSSTALVATNIPKAKVSSVIPSFSRGNGRSGRGGRNGGRWQNRGRGCGGRFSNFGRGYSAPVSNSTGSPSFMPCPTSVRGLLGPPPSQTSVIPSFVHPNPTQAQTQCQICKKFGHVALDCPHRHNYSYTSSDFSRQFAGFSLQYSPDRACYMDSGASSHMTYDQGKIKSPSMPSNSHSIFLGDGSTIPVSSIGCSTIVSPNRTFHLNSILHVPSLHKNLLSIKKFTKDNDCFIEFHSWGFFVKDLKTERLLLTCPSDSPIYPLVISSSKFSPSPSRFASSSVLFASRESIDTWHARLGHPGIAVLNFLLSSKFISFSRNNERQFYCPSCVASKHASLPFPALCPHTSQQNGVSERKHRHISEMGRTMLFHATAPHSLWVEAFSTAVFLINRLPSPALHNKSPYELVFHTPPNYSFFRPFGCLCFPNLQAYRCRKLASLSAACVFLGYSPNHKGYRCMHLTTKRVYISRRVRFIEHVFPLGCGSKDIPLVTPSSSHIFPAPIMDIDNHTSSFSTSPTTSSMPQSSTDTTNPSLTTIDSLPSNSSTSSLPSSSHSMITRSMVGTHKPNPKYALLTSHLESLPIEPTCFSSAIKDHKWRDAIVEEFNALLKNQTWTLVPYHLHMNVIGNKWVYRVKQKANGSLERYKARLVAKGYNQQKSIDFSETFSPVVRPSTIHLVISLALSRGWDLRQLDVKNAFLHGFLNEEVYMSQPQDDIIVTGSNITLLNRFIHILKSQFSMNDLGPLHYFLGIHVTKTSNGLHLSQRKYARDLLSRASLLGCKPVHSPTSGSRPSASEGDLLSDPSEYRSFVGALQYLTITRPDISFAVNTVSQFMSTPRTIHLIVVKRILRYLAGTISLGLYLKSTTGFAIFLGPNLISWSCKKQPTVSRSSTKAEYRALAHTVAELSWLQHLLRDLDIPLSDPPLVLCDNVSALYLYTNPIYHARTKHLEIDFYFIRELVAAGSILVRYISIDMQLADILTKGLSSHRLSVLRDKLHISPNPCSA</sequence>
<accession>A0A1S4BKH3</accession>
<dbReference type="PANTHER" id="PTHR11439">
    <property type="entry name" value="GAG-POL-RELATED RETROTRANSPOSON"/>
    <property type="match status" value="1"/>
</dbReference>
<dbReference type="AlphaFoldDB" id="A0A1S4BKH3"/>
<dbReference type="InterPro" id="IPR043502">
    <property type="entry name" value="DNA/RNA_pol_sf"/>
</dbReference>
<proteinExistence type="predicted"/>
<dbReference type="Pfam" id="PF25597">
    <property type="entry name" value="SH3_retrovirus"/>
    <property type="match status" value="1"/>
</dbReference>
<evidence type="ECO:0008006" key="8">
    <source>
        <dbReference type="Google" id="ProtNLM"/>
    </source>
</evidence>
<dbReference type="KEGG" id="nta:107809250"/>
<feature type="region of interest" description="Disordered" evidence="2">
    <location>
        <begin position="178"/>
        <end position="201"/>
    </location>
</feature>
<gene>
    <name evidence="7" type="primary">LOC107809250</name>
</gene>
<feature type="domain" description="Retroviral polymerase SH3-like" evidence="6">
    <location>
        <begin position="577"/>
        <end position="634"/>
    </location>
</feature>